<evidence type="ECO:0000256" key="2">
    <source>
        <dbReference type="SAM" id="SignalP"/>
    </source>
</evidence>
<feature type="chain" id="PRO_5026689589" evidence="2">
    <location>
        <begin position="29"/>
        <end position="134"/>
    </location>
</feature>
<organism evidence="3 4">
    <name type="scientific">Ramlibacter pinisoli</name>
    <dbReference type="NCBI Taxonomy" id="2682844"/>
    <lineage>
        <taxon>Bacteria</taxon>
        <taxon>Pseudomonadati</taxon>
        <taxon>Pseudomonadota</taxon>
        <taxon>Betaproteobacteria</taxon>
        <taxon>Burkholderiales</taxon>
        <taxon>Comamonadaceae</taxon>
        <taxon>Ramlibacter</taxon>
    </lineage>
</organism>
<dbReference type="GO" id="GO:0005509">
    <property type="term" value="F:calcium ion binding"/>
    <property type="evidence" value="ECO:0007669"/>
    <property type="project" value="InterPro"/>
</dbReference>
<gene>
    <name evidence="3" type="ORF">GON04_19755</name>
</gene>
<dbReference type="Proteomes" id="UP000469385">
    <property type="component" value="Unassembled WGS sequence"/>
</dbReference>
<keyword evidence="4" id="KW-1185">Reference proteome</keyword>
<evidence type="ECO:0000313" key="4">
    <source>
        <dbReference type="Proteomes" id="UP000469385"/>
    </source>
</evidence>
<feature type="compositionally biased region" description="Basic and acidic residues" evidence="1">
    <location>
        <begin position="76"/>
        <end position="106"/>
    </location>
</feature>
<feature type="compositionally biased region" description="Basic and acidic residues" evidence="1">
    <location>
        <begin position="114"/>
        <end position="126"/>
    </location>
</feature>
<comment type="caution">
    <text evidence="3">The sequence shown here is derived from an EMBL/GenBank/DDBJ whole genome shotgun (WGS) entry which is preliminary data.</text>
</comment>
<dbReference type="RefSeq" id="WP_157399725.1">
    <property type="nucleotide sequence ID" value="NZ_WSEL01000009.1"/>
</dbReference>
<protein>
    <submittedName>
        <fullName evidence="3">Uncharacterized protein</fullName>
    </submittedName>
</protein>
<dbReference type="InterPro" id="IPR028974">
    <property type="entry name" value="TSP_type-3_rpt"/>
</dbReference>
<dbReference type="EMBL" id="WSEL01000009">
    <property type="protein sequence ID" value="MVQ31703.1"/>
    <property type="molecule type" value="Genomic_DNA"/>
</dbReference>
<keyword evidence="2" id="KW-0732">Signal</keyword>
<evidence type="ECO:0000256" key="1">
    <source>
        <dbReference type="SAM" id="MobiDB-lite"/>
    </source>
</evidence>
<reference evidence="3 4" key="1">
    <citation type="submission" date="2019-12" db="EMBL/GenBank/DDBJ databases">
        <authorList>
            <person name="Huq M.A."/>
        </authorList>
    </citation>
    <scope>NUCLEOTIDE SEQUENCE [LARGE SCALE GENOMIC DNA]</scope>
    <source>
        <strain evidence="3 4">MAH-25</strain>
    </source>
</reference>
<accession>A0A6N8J0C3</accession>
<sequence>MHSILSAKSLLAAAIALGSLAAVTGAHAQGPSNGFVSVTVGTPVRQVQPVAVHVEPTRAYIPSGPVHGQPRYVQAPERRDHVRGPWGDTDRDGIPNRYDRHDDRRVAATGPWGDADRDGVLNRYDRAPYNPRFR</sequence>
<evidence type="ECO:0000313" key="3">
    <source>
        <dbReference type="EMBL" id="MVQ31703.1"/>
    </source>
</evidence>
<feature type="region of interest" description="Disordered" evidence="1">
    <location>
        <begin position="61"/>
        <end position="134"/>
    </location>
</feature>
<dbReference type="SUPFAM" id="SSF103647">
    <property type="entry name" value="TSP type-3 repeat"/>
    <property type="match status" value="1"/>
</dbReference>
<feature type="signal peptide" evidence="2">
    <location>
        <begin position="1"/>
        <end position="28"/>
    </location>
</feature>
<proteinExistence type="predicted"/>
<dbReference type="AlphaFoldDB" id="A0A6N8J0C3"/>
<name>A0A6N8J0C3_9BURK</name>